<evidence type="ECO:0000313" key="4">
    <source>
        <dbReference type="Proteomes" id="UP000435649"/>
    </source>
</evidence>
<dbReference type="Gene3D" id="3.30.370.10">
    <property type="entry name" value="Barstar-like"/>
    <property type="match status" value="1"/>
</dbReference>
<accession>A0A844G7A3</accession>
<comment type="similarity">
    <text evidence="1">Belongs to the barstar family.</text>
</comment>
<dbReference type="InterPro" id="IPR000468">
    <property type="entry name" value="Barstar"/>
</dbReference>
<dbReference type="SUPFAM" id="SSF52038">
    <property type="entry name" value="Barstar-related"/>
    <property type="match status" value="1"/>
</dbReference>
<dbReference type="Proteomes" id="UP000435649">
    <property type="component" value="Unassembled WGS sequence"/>
</dbReference>
<evidence type="ECO:0000256" key="1">
    <source>
        <dbReference type="ARBA" id="ARBA00006845"/>
    </source>
</evidence>
<dbReference type="AlphaFoldDB" id="A0A844G7A3"/>
<organism evidence="3 4">
    <name type="scientific">Victivallis lenta</name>
    <dbReference type="NCBI Taxonomy" id="2606640"/>
    <lineage>
        <taxon>Bacteria</taxon>
        <taxon>Pseudomonadati</taxon>
        <taxon>Lentisphaerota</taxon>
        <taxon>Lentisphaeria</taxon>
        <taxon>Victivallales</taxon>
        <taxon>Victivallaceae</taxon>
        <taxon>Victivallis</taxon>
    </lineage>
</organism>
<feature type="domain" description="Barstar (barnase inhibitor)" evidence="2">
    <location>
        <begin position="48"/>
        <end position="99"/>
    </location>
</feature>
<dbReference type="InterPro" id="IPR035905">
    <property type="entry name" value="Barstar-like_sf"/>
</dbReference>
<reference evidence="3 4" key="1">
    <citation type="submission" date="2019-08" db="EMBL/GenBank/DDBJ databases">
        <title>In-depth cultivation of the pig gut microbiome towards novel bacterial diversity and tailored functional studies.</title>
        <authorList>
            <person name="Wylensek D."/>
            <person name="Hitch T.C.A."/>
            <person name="Clavel T."/>
        </authorList>
    </citation>
    <scope>NUCLEOTIDE SEQUENCE [LARGE SCALE GENOMIC DNA]</scope>
    <source>
        <strain evidence="3 4">BBE-744-WT-12</strain>
    </source>
</reference>
<dbReference type="Pfam" id="PF01337">
    <property type="entry name" value="Barstar"/>
    <property type="match status" value="1"/>
</dbReference>
<evidence type="ECO:0000259" key="2">
    <source>
        <dbReference type="Pfam" id="PF01337"/>
    </source>
</evidence>
<gene>
    <name evidence="3" type="ORF">FYJ85_22535</name>
</gene>
<proteinExistence type="inferred from homology"/>
<evidence type="ECO:0000313" key="3">
    <source>
        <dbReference type="EMBL" id="MST99810.1"/>
    </source>
</evidence>
<protein>
    <submittedName>
        <fullName evidence="3">Barstar family protein</fullName>
    </submittedName>
</protein>
<comment type="caution">
    <text evidence="3">The sequence shown here is derived from an EMBL/GenBank/DDBJ whole genome shotgun (WGS) entry which is preliminary data.</text>
</comment>
<sequence>MERCGILMITTILLRNRRNSMSEIHFFENSLIVEEHMFLGFIQAGDMNKREYLETLKKAFNIPDYFSYNWDALDECLSDLDWDDMDKRRCCLVLYSLPAENKDCSILKEILESPEIKVEKVFIHSELKDRWMRI</sequence>
<keyword evidence="4" id="KW-1185">Reference proteome</keyword>
<dbReference type="EMBL" id="VUNS01000062">
    <property type="protein sequence ID" value="MST99810.1"/>
    <property type="molecule type" value="Genomic_DNA"/>
</dbReference>
<name>A0A844G7A3_9BACT</name>